<dbReference type="SUPFAM" id="SSF54427">
    <property type="entry name" value="NTF2-like"/>
    <property type="match status" value="1"/>
</dbReference>
<protein>
    <submittedName>
        <fullName evidence="2">Polyketide cyclase</fullName>
    </submittedName>
</protein>
<keyword evidence="3" id="KW-1185">Reference proteome</keyword>
<feature type="domain" description="SnoaL-like" evidence="1">
    <location>
        <begin position="8"/>
        <end position="120"/>
    </location>
</feature>
<accession>A0ABS1D610</accession>
<comment type="caution">
    <text evidence="2">The sequence shown here is derived from an EMBL/GenBank/DDBJ whole genome shotgun (WGS) entry which is preliminary data.</text>
</comment>
<gene>
    <name evidence="2" type="ORF">CKO45_29490</name>
</gene>
<dbReference type="InterPro" id="IPR037401">
    <property type="entry name" value="SnoaL-like"/>
</dbReference>
<dbReference type="Pfam" id="PF12680">
    <property type="entry name" value="SnoaL_2"/>
    <property type="match status" value="1"/>
</dbReference>
<name>A0ABS1D610_9PROT</name>
<proteinExistence type="predicted"/>
<dbReference type="Proteomes" id="UP000697995">
    <property type="component" value="Unassembled WGS sequence"/>
</dbReference>
<evidence type="ECO:0000313" key="2">
    <source>
        <dbReference type="EMBL" id="MBK1662322.1"/>
    </source>
</evidence>
<dbReference type="InterPro" id="IPR032710">
    <property type="entry name" value="NTF2-like_dom_sf"/>
</dbReference>
<dbReference type="RefSeq" id="WP_133223022.1">
    <property type="nucleotide sequence ID" value="NZ_NRSG01000519.1"/>
</dbReference>
<dbReference type="Gene3D" id="3.10.450.50">
    <property type="match status" value="1"/>
</dbReference>
<evidence type="ECO:0000259" key="1">
    <source>
        <dbReference type="Pfam" id="PF12680"/>
    </source>
</evidence>
<sequence length="136" mass="15012">MSNLTTAKAFFELCETGRGWEACRAHCTPDASFAAQAGALAEIRTLAQYADWMQGILTVLTDGRYELHAFAEDAERGEVVAFATFIGTHKAGGPMPPTGRTTRTDYVYAMRMRDGRIAHMTKVWNDGYALQELGWA</sequence>
<reference evidence="2 3" key="1">
    <citation type="journal article" date="2020" name="Microorganisms">
        <title>Osmotic Adaptation and Compatible Solute Biosynthesis of Phototrophic Bacteria as Revealed from Genome Analyses.</title>
        <authorList>
            <person name="Imhoff J.F."/>
            <person name="Rahn T."/>
            <person name="Kunzel S."/>
            <person name="Keller A."/>
            <person name="Neulinger S.C."/>
        </authorList>
    </citation>
    <scope>NUCLEOTIDE SEQUENCE [LARGE SCALE GENOMIC DNA]</scope>
    <source>
        <strain evidence="2 3">DSM 15382</strain>
    </source>
</reference>
<organism evidence="2 3">
    <name type="scientific">Paracraurococcus ruber</name>
    <dbReference type="NCBI Taxonomy" id="77675"/>
    <lineage>
        <taxon>Bacteria</taxon>
        <taxon>Pseudomonadati</taxon>
        <taxon>Pseudomonadota</taxon>
        <taxon>Alphaproteobacteria</taxon>
        <taxon>Acetobacterales</taxon>
        <taxon>Roseomonadaceae</taxon>
        <taxon>Paracraurococcus</taxon>
    </lineage>
</organism>
<evidence type="ECO:0000313" key="3">
    <source>
        <dbReference type="Proteomes" id="UP000697995"/>
    </source>
</evidence>
<dbReference type="EMBL" id="NRSG01000519">
    <property type="protein sequence ID" value="MBK1662322.1"/>
    <property type="molecule type" value="Genomic_DNA"/>
</dbReference>